<name>A0A9D9HNN6_9SPIR</name>
<evidence type="ECO:0000313" key="1">
    <source>
        <dbReference type="EMBL" id="MBO8457364.1"/>
    </source>
</evidence>
<dbReference type="EMBL" id="JADIMM010000055">
    <property type="protein sequence ID" value="MBO8457364.1"/>
    <property type="molecule type" value="Genomic_DNA"/>
</dbReference>
<dbReference type="AlphaFoldDB" id="A0A9D9HNN6"/>
<comment type="caution">
    <text evidence="1">The sequence shown here is derived from an EMBL/GenBank/DDBJ whole genome shotgun (WGS) entry which is preliminary data.</text>
</comment>
<reference evidence="1" key="2">
    <citation type="journal article" date="2021" name="PeerJ">
        <title>Extensive microbial diversity within the chicken gut microbiome revealed by metagenomics and culture.</title>
        <authorList>
            <person name="Gilroy R."/>
            <person name="Ravi A."/>
            <person name="Getino M."/>
            <person name="Pursley I."/>
            <person name="Horton D.L."/>
            <person name="Alikhan N.F."/>
            <person name="Baker D."/>
            <person name="Gharbi K."/>
            <person name="Hall N."/>
            <person name="Watson M."/>
            <person name="Adriaenssens E.M."/>
            <person name="Foster-Nyarko E."/>
            <person name="Jarju S."/>
            <person name="Secka A."/>
            <person name="Antonio M."/>
            <person name="Oren A."/>
            <person name="Chaudhuri R.R."/>
            <person name="La Ragione R."/>
            <person name="Hildebrand F."/>
            <person name="Pallen M.J."/>
        </authorList>
    </citation>
    <scope>NUCLEOTIDE SEQUENCE</scope>
    <source>
        <strain evidence="1">10532</strain>
    </source>
</reference>
<accession>A0A9D9HNN6</accession>
<sequence length="83" mass="9258">MVNKTLIFRLQSEALCHNTTSNPQKTELFAAFVPLQRNTLFLWKTPVAKAAKAKLCVTLLLSSKPGNNGIFRDEGVAENRQVK</sequence>
<protein>
    <submittedName>
        <fullName evidence="1">Uncharacterized protein</fullName>
    </submittedName>
</protein>
<proteinExistence type="predicted"/>
<reference evidence="1" key="1">
    <citation type="submission" date="2020-10" db="EMBL/GenBank/DDBJ databases">
        <authorList>
            <person name="Gilroy R."/>
        </authorList>
    </citation>
    <scope>NUCLEOTIDE SEQUENCE</scope>
    <source>
        <strain evidence="1">10532</strain>
    </source>
</reference>
<dbReference type="Proteomes" id="UP000823638">
    <property type="component" value="Unassembled WGS sequence"/>
</dbReference>
<gene>
    <name evidence="1" type="ORF">IAA81_03950</name>
</gene>
<evidence type="ECO:0000313" key="2">
    <source>
        <dbReference type="Proteomes" id="UP000823638"/>
    </source>
</evidence>
<organism evidence="1 2">
    <name type="scientific">Candidatus Gallitreponema excrementavium</name>
    <dbReference type="NCBI Taxonomy" id="2840840"/>
    <lineage>
        <taxon>Bacteria</taxon>
        <taxon>Pseudomonadati</taxon>
        <taxon>Spirochaetota</taxon>
        <taxon>Spirochaetia</taxon>
        <taxon>Spirochaetales</taxon>
        <taxon>Candidatus Gallitreponema</taxon>
    </lineage>
</organism>